<dbReference type="EMBL" id="QBIU01000002">
    <property type="protein sequence ID" value="MWV70742.1"/>
    <property type="molecule type" value="Genomic_DNA"/>
</dbReference>
<reference evidence="4 5" key="2">
    <citation type="journal article" date="2016" name="Infect. Immun.">
        <title>Helicobacter saguini, a Novel Helicobacter Isolated from Cotton-Top Tamarins with Ulcerative Colitis, Has Proinflammatory Properties and Induces Typhlocolitis and Dysplasia in Gnotobiotic IL-10-/- Mice.</title>
        <authorList>
            <person name="Shen Z."/>
            <person name="Mannion A."/>
            <person name="Whary M.T."/>
            <person name="Muthupalani S."/>
            <person name="Sheh A."/>
            <person name="Feng Y."/>
            <person name="Gong G."/>
            <person name="Vandamme P."/>
            <person name="Holcombe H.R."/>
            <person name="Paster B.J."/>
            <person name="Fox J.G."/>
        </authorList>
    </citation>
    <scope>NUCLEOTIDE SEQUENCE [LARGE SCALE GENOMIC DNA]</scope>
    <source>
        <strain evidence="4 5">MIT 97-6194</strain>
    </source>
</reference>
<feature type="compositionally biased region" description="Polar residues" evidence="1">
    <location>
        <begin position="230"/>
        <end position="240"/>
    </location>
</feature>
<reference evidence="4 5" key="1">
    <citation type="journal article" date="2014" name="Genome Announc.">
        <title>Draft genome sequences of eight enterohepatic helicobacter species isolated from both laboratory and wild rodents.</title>
        <authorList>
            <person name="Sheh A."/>
            <person name="Shen Z."/>
            <person name="Fox J.G."/>
        </authorList>
    </citation>
    <scope>NUCLEOTIDE SEQUENCE [LARGE SCALE GENOMIC DNA]</scope>
    <source>
        <strain evidence="4 5">MIT 97-6194</strain>
    </source>
</reference>
<evidence type="ECO:0000313" key="3">
    <source>
        <dbReference type="EMBL" id="MWV70742.1"/>
    </source>
</evidence>
<dbReference type="EMBL" id="JRMP02000006">
    <property type="protein sequence ID" value="TLD94548.1"/>
    <property type="molecule type" value="Genomic_DNA"/>
</dbReference>
<evidence type="ECO:0000256" key="2">
    <source>
        <dbReference type="SAM" id="SignalP"/>
    </source>
</evidence>
<feature type="compositionally biased region" description="Basic and acidic residues" evidence="1">
    <location>
        <begin position="28"/>
        <end position="38"/>
    </location>
</feature>
<gene>
    <name evidence="3" type="ORF">DCO61_12305</name>
    <name evidence="4" type="ORF">LS64_005120</name>
</gene>
<feature type="region of interest" description="Disordered" evidence="1">
    <location>
        <begin position="28"/>
        <end position="53"/>
    </location>
</feature>
<comment type="caution">
    <text evidence="4">The sequence shown here is derived from an EMBL/GenBank/DDBJ whole genome shotgun (WGS) entry which is preliminary data.</text>
</comment>
<sequence length="240" mass="28202">MSRFLAIFLLFFSISALKAIDFHFESQRPPGDENREIVGPRTQPSIDTSKDKDNLSGHEICQIFDTCRMNNCIYLCRYINNVYIKYIMTDKTFEEAYKLRLELSNSMDYLRLELPTQNTQYKTRNEQGDEVEIKYEWKSSEFLEISMSDKGDVIGTITFEKKGNEIIIIDSMSYVKSPAEAIKESMENNGFNMEKMMNDYDETQDYNMEHIESKPYNIPQNTPQDDKNYQIPNTHPYQAQ</sequence>
<accession>A0A347VP24</accession>
<feature type="region of interest" description="Disordered" evidence="1">
    <location>
        <begin position="214"/>
        <end position="240"/>
    </location>
</feature>
<evidence type="ECO:0000313" key="4">
    <source>
        <dbReference type="EMBL" id="TLD94548.1"/>
    </source>
</evidence>
<keyword evidence="2" id="KW-0732">Signal</keyword>
<name>A0A347VP24_9HELI</name>
<dbReference type="Proteomes" id="UP000477070">
    <property type="component" value="Unassembled WGS sequence"/>
</dbReference>
<feature type="signal peptide" evidence="2">
    <location>
        <begin position="1"/>
        <end position="18"/>
    </location>
</feature>
<evidence type="ECO:0000313" key="5">
    <source>
        <dbReference type="Proteomes" id="UP000029714"/>
    </source>
</evidence>
<dbReference type="RefSeq" id="WP_034572031.1">
    <property type="nucleotide sequence ID" value="NZ_JRMP02000006.1"/>
</dbReference>
<evidence type="ECO:0000256" key="1">
    <source>
        <dbReference type="SAM" id="MobiDB-lite"/>
    </source>
</evidence>
<organism evidence="4 5">
    <name type="scientific">Helicobacter saguini</name>
    <dbReference type="NCBI Taxonomy" id="1548018"/>
    <lineage>
        <taxon>Bacteria</taxon>
        <taxon>Pseudomonadati</taxon>
        <taxon>Campylobacterota</taxon>
        <taxon>Epsilonproteobacteria</taxon>
        <taxon>Campylobacterales</taxon>
        <taxon>Helicobacteraceae</taxon>
        <taxon>Helicobacter</taxon>
    </lineage>
</organism>
<proteinExistence type="predicted"/>
<keyword evidence="5" id="KW-1185">Reference proteome</keyword>
<protein>
    <submittedName>
        <fullName evidence="4">Uncharacterized protein</fullName>
    </submittedName>
</protein>
<reference evidence="3 6" key="4">
    <citation type="submission" date="2019-12" db="EMBL/GenBank/DDBJ databases">
        <title>Multi-Generational Helicobacter saguini Isolates.</title>
        <authorList>
            <person name="Mannion A."/>
            <person name="Shen Z."/>
            <person name="Fox J.G."/>
        </authorList>
    </citation>
    <scope>NUCLEOTIDE SEQUENCE [LARGE SCALE GENOMIC DNA]</scope>
    <source>
        <strain evidence="3">16-048</strain>
        <strain evidence="6">16-048 (F4)</strain>
    </source>
</reference>
<dbReference type="Proteomes" id="UP000029714">
    <property type="component" value="Unassembled WGS sequence"/>
</dbReference>
<dbReference type="AlphaFoldDB" id="A0A347VP24"/>
<evidence type="ECO:0000313" key="6">
    <source>
        <dbReference type="Proteomes" id="UP000477070"/>
    </source>
</evidence>
<dbReference type="STRING" id="1548018.LS64_07750"/>
<feature type="chain" id="PRO_5033345697" evidence="2">
    <location>
        <begin position="19"/>
        <end position="240"/>
    </location>
</feature>
<reference evidence="4" key="3">
    <citation type="submission" date="2018-04" db="EMBL/GenBank/DDBJ databases">
        <authorList>
            <person name="Sheh A."/>
            <person name="Shen Z."/>
            <person name="Mannion A.J."/>
            <person name="Fox J.G."/>
        </authorList>
    </citation>
    <scope>NUCLEOTIDE SEQUENCE</scope>
    <source>
        <strain evidence="4">MIT 97-6194</strain>
    </source>
</reference>